<feature type="transmembrane region" description="Helical" evidence="1">
    <location>
        <begin position="16"/>
        <end position="34"/>
    </location>
</feature>
<comment type="caution">
    <text evidence="2">The sequence shown here is derived from an EMBL/GenBank/DDBJ whole genome shotgun (WGS) entry which is preliminary data.</text>
</comment>
<accession>A0A9X3CPL7</accession>
<evidence type="ECO:0000313" key="3">
    <source>
        <dbReference type="Proteomes" id="UP001155587"/>
    </source>
</evidence>
<keyword evidence="3" id="KW-1185">Reference proteome</keyword>
<organism evidence="2 3">
    <name type="scientific">Vibrio qingdaonensis</name>
    <dbReference type="NCBI Taxonomy" id="2829491"/>
    <lineage>
        <taxon>Bacteria</taxon>
        <taxon>Pseudomonadati</taxon>
        <taxon>Pseudomonadota</taxon>
        <taxon>Gammaproteobacteria</taxon>
        <taxon>Vibrionales</taxon>
        <taxon>Vibrionaceae</taxon>
        <taxon>Vibrio</taxon>
    </lineage>
</organism>
<proteinExistence type="predicted"/>
<gene>
    <name evidence="2" type="ORF">MD535_14700</name>
</gene>
<protein>
    <submittedName>
        <fullName evidence="2">Uncharacterized protein</fullName>
    </submittedName>
</protein>
<dbReference type="RefSeq" id="WP_265675782.1">
    <property type="nucleotide sequence ID" value="NZ_JAKRRY010000020.1"/>
</dbReference>
<name>A0A9X3CPL7_9VIBR</name>
<keyword evidence="1" id="KW-0472">Membrane</keyword>
<dbReference type="AlphaFoldDB" id="A0A9X3CPL7"/>
<sequence length="91" mass="9980">MSNDSSNKDINHSHPLWLSALFAVFTFVLLYSVLPSYAGLDSPAGSALLSTMSEWAAPIATLWLLPHVKGGFHLRDNVQKESNLKKAINVE</sequence>
<reference evidence="2" key="1">
    <citation type="submission" date="2022-02" db="EMBL/GenBank/DDBJ databases">
        <title>Vibrio sp. nov, a new bacterium isolated from seawater.</title>
        <authorList>
            <person name="Yuan Y."/>
        </authorList>
    </citation>
    <scope>NUCLEOTIDE SEQUENCE</scope>
    <source>
        <strain evidence="2">ZSDZ65</strain>
    </source>
</reference>
<keyword evidence="1" id="KW-1133">Transmembrane helix</keyword>
<dbReference type="Proteomes" id="UP001155587">
    <property type="component" value="Unassembled WGS sequence"/>
</dbReference>
<evidence type="ECO:0000256" key="1">
    <source>
        <dbReference type="SAM" id="Phobius"/>
    </source>
</evidence>
<keyword evidence="1" id="KW-0812">Transmembrane</keyword>
<evidence type="ECO:0000313" key="2">
    <source>
        <dbReference type="EMBL" id="MCW8347253.1"/>
    </source>
</evidence>
<dbReference type="EMBL" id="JAKRRY010000020">
    <property type="protein sequence ID" value="MCW8347253.1"/>
    <property type="molecule type" value="Genomic_DNA"/>
</dbReference>